<comment type="subcellular location">
    <subcellularLocation>
        <location evidence="1">Cell membrane</location>
        <topology evidence="1">Lipid-anchor</topology>
        <topology evidence="1">GPI-anchor</topology>
    </subcellularLocation>
</comment>
<dbReference type="InterPro" id="IPR013098">
    <property type="entry name" value="Ig_I-set"/>
</dbReference>
<dbReference type="GO" id="GO:0098552">
    <property type="term" value="C:side of membrane"/>
    <property type="evidence" value="ECO:0007669"/>
    <property type="project" value="UniProtKB-KW"/>
</dbReference>
<keyword evidence="3" id="KW-1003">Cell membrane</keyword>
<evidence type="ECO:0000256" key="6">
    <source>
        <dbReference type="ARBA" id="ARBA00022737"/>
    </source>
</evidence>
<keyword evidence="8" id="KW-0472">Membrane</keyword>
<feature type="domain" description="Fibronectin type-III" evidence="17">
    <location>
        <begin position="907"/>
        <end position="1002"/>
    </location>
</feature>
<keyword evidence="19" id="KW-1185">Reference proteome</keyword>
<evidence type="ECO:0000256" key="10">
    <source>
        <dbReference type="ARBA" id="ARBA00023180"/>
    </source>
</evidence>
<dbReference type="Gene3D" id="2.60.40.10">
    <property type="entry name" value="Immunoglobulins"/>
    <property type="match status" value="10"/>
</dbReference>
<feature type="region of interest" description="Disordered" evidence="14">
    <location>
        <begin position="893"/>
        <end position="914"/>
    </location>
</feature>
<feature type="domain" description="Fibronectin type-III" evidence="17">
    <location>
        <begin position="708"/>
        <end position="805"/>
    </location>
</feature>
<dbReference type="Pfam" id="PF07679">
    <property type="entry name" value="I-set"/>
    <property type="match status" value="2"/>
</dbReference>
<evidence type="ECO:0000259" key="16">
    <source>
        <dbReference type="PROSITE" id="PS50835"/>
    </source>
</evidence>
<evidence type="ECO:0000256" key="13">
    <source>
        <dbReference type="ARBA" id="ARBA00038703"/>
    </source>
</evidence>
<dbReference type="PANTHER" id="PTHR44170">
    <property type="entry name" value="PROTEIN SIDEKICK"/>
    <property type="match status" value="1"/>
</dbReference>
<dbReference type="PROSITE" id="PS50835">
    <property type="entry name" value="IG_LIKE"/>
    <property type="match status" value="6"/>
</dbReference>
<dbReference type="InterPro" id="IPR036179">
    <property type="entry name" value="Ig-like_dom_sf"/>
</dbReference>
<feature type="chain" id="PRO_5047354436" evidence="15">
    <location>
        <begin position="18"/>
        <end position="1033"/>
    </location>
</feature>
<keyword evidence="5 15" id="KW-0732">Signal</keyword>
<feature type="domain" description="Fibronectin type-III" evidence="17">
    <location>
        <begin position="810"/>
        <end position="906"/>
    </location>
</feature>
<evidence type="ECO:0000256" key="14">
    <source>
        <dbReference type="SAM" id="MobiDB-lite"/>
    </source>
</evidence>
<dbReference type="CDD" id="cd00063">
    <property type="entry name" value="FN3"/>
    <property type="match status" value="4"/>
</dbReference>
<dbReference type="SUPFAM" id="SSF49265">
    <property type="entry name" value="Fibronectin type III"/>
    <property type="match status" value="2"/>
</dbReference>
<evidence type="ECO:0000256" key="3">
    <source>
        <dbReference type="ARBA" id="ARBA00022475"/>
    </source>
</evidence>
<protein>
    <submittedName>
        <fullName evidence="18">Contactin 4</fullName>
    </submittedName>
</protein>
<dbReference type="InterPro" id="IPR003961">
    <property type="entry name" value="FN3_dom"/>
</dbReference>
<dbReference type="GO" id="GO:0007411">
    <property type="term" value="P:axon guidance"/>
    <property type="evidence" value="ECO:0007669"/>
    <property type="project" value="TreeGrafter"/>
</dbReference>
<dbReference type="CDD" id="cd04969">
    <property type="entry name" value="Ig5_Contactin"/>
    <property type="match status" value="1"/>
</dbReference>
<evidence type="ECO:0000313" key="18">
    <source>
        <dbReference type="Ensembl" id="ENSCSRP00000020420.1"/>
    </source>
</evidence>
<evidence type="ECO:0000256" key="5">
    <source>
        <dbReference type="ARBA" id="ARBA00022729"/>
    </source>
</evidence>
<dbReference type="SUPFAM" id="SSF48726">
    <property type="entry name" value="Immunoglobulin"/>
    <property type="match status" value="6"/>
</dbReference>
<feature type="compositionally biased region" description="Polar residues" evidence="14">
    <location>
        <begin position="893"/>
        <end position="903"/>
    </location>
</feature>
<feature type="domain" description="Fibronectin type-III" evidence="17">
    <location>
        <begin position="605"/>
        <end position="703"/>
    </location>
</feature>
<comment type="subunit">
    <text evidence="13">Interacts with PTPRG.</text>
</comment>
<sequence length="1033" mass="113880">MRWWWLLLVILYNTCHIFVPCNTDDNTLHGPVFIQEPNNVIFPLDSEEKKVKLSCEVKGNPKPTIRWKLNGTIVDVGMDYRYSVVGGSLLINNPNKTQDIGMYQCIATNSFGTIVSREAKLQFAYLENFKTRRSTVSVRQGQGMVLLCGPPPHSGELTYAWIFNEYPSFVHQDNRRFVSQETGNLYIAKVETSDVGNYTCVVTNTVTNNKVLGPPTPLILRNDGVMGEYEPKIEVQVPETVPSAKGTTVKLECFALGNPVPTISWRRADGKQIPRKARRQKSSGVLEIPNFQQEDAGLYECVAENVRGKNMARGQLTFYAPPNWIQKITDAHKAIEESIFWECKANGKPKPSYSWLKDGEPLMPRDRIQIEHGALTITNVNLSDAGMYQCVAENRHGVIFTSAELSVIALGPDFSKTLLKRLTLVKVGGEVIIECKPKASPRPTYTWKKGKEILRENERINIMDDGSLRIVNVTKADAGSYSCIATNHFGTASSTGSLVVKDPTRVVVPPSSTDVTVGESIVLPCQVSHDHSLDIMFTWSFNGHLIDFEKDGDHFERVGGQDSAGDLMIRSIQLKHAGKYVCMVQTTVDKLSATADLIVRGPPGPPEAVTIDEITDTTAQLSWRPGADNHSPITMYVIQARTPFSVGWQAVNTVPDIIDGKTFTATVVGLNPWVEYEFRAVAASLIGIGEPSRPSEKRRTEEALPEITPANVSGGGGSKSELVITWETVPEELQNGGGFGYVVAFRPSGTVSWMQTVVASSDASRYVFRNESLPPFTPYEVKVGVYNNKGEGSFSPVTVVYSAEEEPTRAPTSIFAKSLSASDIEVYWASPRENQSKGRIQGYEVRCWRHEDKEENARKIRTLGNRTSTKITNLKGNALYHLAVKAYNTAGTGPSSATVNVTTKKPPPSQPPGNIIWNSSDSKIILNWDQVKALDNESEVKGYKVLYRWNRQSSTSVIETNKTSVELSLPFDEDYIIEVKPFSDGGDGSSSEQIRIPKISNAYARGSGTSTSNACTLSAISTIMISLTARSSL</sequence>
<feature type="domain" description="Ig-like" evidence="16">
    <location>
        <begin position="322"/>
        <end position="406"/>
    </location>
</feature>
<accession>A0A8C3SY18</accession>
<dbReference type="Ensembl" id="ENSCSRT00000021326.1">
    <property type="protein sequence ID" value="ENSCSRP00000020420.1"/>
    <property type="gene ID" value="ENSCSRG00000015405.1"/>
</dbReference>
<evidence type="ECO:0000256" key="7">
    <source>
        <dbReference type="ARBA" id="ARBA00022889"/>
    </source>
</evidence>
<feature type="domain" description="Ig-like" evidence="16">
    <location>
        <begin position="503"/>
        <end position="592"/>
    </location>
</feature>
<dbReference type="Pfam" id="PF13927">
    <property type="entry name" value="Ig_3"/>
    <property type="match status" value="4"/>
</dbReference>
<feature type="signal peptide" evidence="15">
    <location>
        <begin position="1"/>
        <end position="17"/>
    </location>
</feature>
<dbReference type="InterPro" id="IPR007110">
    <property type="entry name" value="Ig-like_dom"/>
</dbReference>
<keyword evidence="6" id="KW-0677">Repeat</keyword>
<evidence type="ECO:0000256" key="12">
    <source>
        <dbReference type="ARBA" id="ARBA00023319"/>
    </source>
</evidence>
<feature type="domain" description="Ig-like" evidence="16">
    <location>
        <begin position="127"/>
        <end position="213"/>
    </location>
</feature>
<dbReference type="PANTHER" id="PTHR44170:SF18">
    <property type="entry name" value="CONTACTIN 3B-RELATED"/>
    <property type="match status" value="1"/>
</dbReference>
<reference evidence="18" key="1">
    <citation type="submission" date="2025-08" db="UniProtKB">
        <authorList>
            <consortium name="Ensembl"/>
        </authorList>
    </citation>
    <scope>IDENTIFICATION</scope>
</reference>
<dbReference type="GO" id="GO:0098632">
    <property type="term" value="F:cell-cell adhesion mediator activity"/>
    <property type="evidence" value="ECO:0007669"/>
    <property type="project" value="TreeGrafter"/>
</dbReference>
<evidence type="ECO:0000256" key="1">
    <source>
        <dbReference type="ARBA" id="ARBA00004609"/>
    </source>
</evidence>
<dbReference type="InterPro" id="IPR003599">
    <property type="entry name" value="Ig_sub"/>
</dbReference>
<dbReference type="GO" id="GO:0030424">
    <property type="term" value="C:axon"/>
    <property type="evidence" value="ECO:0007669"/>
    <property type="project" value="TreeGrafter"/>
</dbReference>
<dbReference type="InterPro" id="IPR036116">
    <property type="entry name" value="FN3_sf"/>
</dbReference>
<dbReference type="InterPro" id="IPR003598">
    <property type="entry name" value="Ig_sub2"/>
</dbReference>
<dbReference type="AlphaFoldDB" id="A0A8C3SY18"/>
<keyword evidence="12" id="KW-0393">Immunoglobulin domain</keyword>
<dbReference type="SMART" id="SM00409">
    <property type="entry name" value="IG"/>
    <property type="match status" value="6"/>
</dbReference>
<evidence type="ECO:0000256" key="4">
    <source>
        <dbReference type="ARBA" id="ARBA00022622"/>
    </source>
</evidence>
<keyword evidence="11" id="KW-0449">Lipoprotein</keyword>
<keyword evidence="9" id="KW-1015">Disulfide bond</keyword>
<dbReference type="GO" id="GO:0007420">
    <property type="term" value="P:brain development"/>
    <property type="evidence" value="ECO:0007669"/>
    <property type="project" value="TreeGrafter"/>
</dbReference>
<dbReference type="GO" id="GO:0005886">
    <property type="term" value="C:plasma membrane"/>
    <property type="evidence" value="ECO:0007669"/>
    <property type="project" value="UniProtKB-SubCell"/>
</dbReference>
<feature type="domain" description="Ig-like" evidence="16">
    <location>
        <begin position="231"/>
        <end position="317"/>
    </location>
</feature>
<dbReference type="PROSITE" id="PS50853">
    <property type="entry name" value="FN3"/>
    <property type="match status" value="4"/>
</dbReference>
<comment type="similarity">
    <text evidence="2">Belongs to the immunoglobulin superfamily. Contactin family.</text>
</comment>
<evidence type="ECO:0000256" key="15">
    <source>
        <dbReference type="SAM" id="SignalP"/>
    </source>
</evidence>
<keyword evidence="7" id="KW-0130">Cell adhesion</keyword>
<evidence type="ECO:0000313" key="19">
    <source>
        <dbReference type="Proteomes" id="UP000694403"/>
    </source>
</evidence>
<dbReference type="Proteomes" id="UP000694403">
    <property type="component" value="Unplaced"/>
</dbReference>
<reference evidence="18" key="2">
    <citation type="submission" date="2025-09" db="UniProtKB">
        <authorList>
            <consortium name="Ensembl"/>
        </authorList>
    </citation>
    <scope>IDENTIFICATION</scope>
</reference>
<evidence type="ECO:0000256" key="9">
    <source>
        <dbReference type="ARBA" id="ARBA00023157"/>
    </source>
</evidence>
<name>A0A8C3SY18_CHESE</name>
<keyword evidence="4" id="KW-0336">GPI-anchor</keyword>
<dbReference type="SMART" id="SM00408">
    <property type="entry name" value="IGc2"/>
    <property type="match status" value="6"/>
</dbReference>
<dbReference type="SMART" id="SM00060">
    <property type="entry name" value="FN3"/>
    <property type="match status" value="4"/>
</dbReference>
<feature type="domain" description="Ig-like" evidence="16">
    <location>
        <begin position="412"/>
        <end position="499"/>
    </location>
</feature>
<keyword evidence="10" id="KW-0325">Glycoprotein</keyword>
<evidence type="ECO:0000259" key="17">
    <source>
        <dbReference type="PROSITE" id="PS50853"/>
    </source>
</evidence>
<dbReference type="InterPro" id="IPR013783">
    <property type="entry name" value="Ig-like_fold"/>
</dbReference>
<organism evidence="18 19">
    <name type="scientific">Chelydra serpentina</name>
    <name type="common">Snapping turtle</name>
    <name type="synonym">Testudo serpentina</name>
    <dbReference type="NCBI Taxonomy" id="8475"/>
    <lineage>
        <taxon>Eukaryota</taxon>
        <taxon>Metazoa</taxon>
        <taxon>Chordata</taxon>
        <taxon>Craniata</taxon>
        <taxon>Vertebrata</taxon>
        <taxon>Euteleostomi</taxon>
        <taxon>Archelosauria</taxon>
        <taxon>Testudinata</taxon>
        <taxon>Testudines</taxon>
        <taxon>Cryptodira</taxon>
        <taxon>Durocryptodira</taxon>
        <taxon>Americhelydia</taxon>
        <taxon>Chelydroidea</taxon>
        <taxon>Chelydridae</taxon>
        <taxon>Chelydra</taxon>
    </lineage>
</organism>
<evidence type="ECO:0000256" key="11">
    <source>
        <dbReference type="ARBA" id="ARBA00023288"/>
    </source>
</evidence>
<evidence type="ECO:0000256" key="2">
    <source>
        <dbReference type="ARBA" id="ARBA00009812"/>
    </source>
</evidence>
<dbReference type="Pfam" id="PF00041">
    <property type="entry name" value="fn3"/>
    <property type="match status" value="3"/>
</dbReference>
<feature type="domain" description="Ig-like" evidence="16">
    <location>
        <begin position="37"/>
        <end position="122"/>
    </location>
</feature>
<proteinExistence type="inferred from homology"/>
<evidence type="ECO:0000256" key="8">
    <source>
        <dbReference type="ARBA" id="ARBA00023136"/>
    </source>
</evidence>